<feature type="transmembrane region" description="Helical" evidence="6">
    <location>
        <begin position="80"/>
        <end position="102"/>
    </location>
</feature>
<organism evidence="8 9">
    <name type="scientific">Methanocorpusculum petauri</name>
    <dbReference type="NCBI Taxonomy" id="3002863"/>
    <lineage>
        <taxon>Archaea</taxon>
        <taxon>Methanobacteriati</taxon>
        <taxon>Methanobacteriota</taxon>
        <taxon>Stenosarchaea group</taxon>
        <taxon>Methanomicrobia</taxon>
        <taxon>Methanomicrobiales</taxon>
        <taxon>Methanocorpusculaceae</taxon>
        <taxon>Methanocorpusculum</taxon>
    </lineage>
</organism>
<evidence type="ECO:0000256" key="6">
    <source>
        <dbReference type="SAM" id="Phobius"/>
    </source>
</evidence>
<evidence type="ECO:0000313" key="9">
    <source>
        <dbReference type="Proteomes" id="UP001141422"/>
    </source>
</evidence>
<gene>
    <name evidence="8" type="ORF">O0S10_06110</name>
</gene>
<dbReference type="Pfam" id="PF04893">
    <property type="entry name" value="Yip1"/>
    <property type="match status" value="1"/>
</dbReference>
<dbReference type="EMBL" id="JAPTGB010000011">
    <property type="protein sequence ID" value="MCZ0860801.1"/>
    <property type="molecule type" value="Genomic_DNA"/>
</dbReference>
<dbReference type="InterPro" id="IPR006977">
    <property type="entry name" value="Yip1_dom"/>
</dbReference>
<evidence type="ECO:0000259" key="7">
    <source>
        <dbReference type="Pfam" id="PF04893"/>
    </source>
</evidence>
<feature type="region of interest" description="Disordered" evidence="5">
    <location>
        <begin position="185"/>
        <end position="220"/>
    </location>
</feature>
<protein>
    <submittedName>
        <fullName evidence="8">YIP1 family protein</fullName>
    </submittedName>
</protein>
<feature type="transmembrane region" description="Helical" evidence="6">
    <location>
        <begin position="27"/>
        <end position="44"/>
    </location>
</feature>
<feature type="domain" description="Yip1" evidence="7">
    <location>
        <begin position="41"/>
        <end position="158"/>
    </location>
</feature>
<proteinExistence type="predicted"/>
<evidence type="ECO:0000313" key="8">
    <source>
        <dbReference type="EMBL" id="MCZ0860801.1"/>
    </source>
</evidence>
<feature type="compositionally biased region" description="Gly residues" evidence="5">
    <location>
        <begin position="207"/>
        <end position="220"/>
    </location>
</feature>
<dbReference type="RefSeq" id="WP_268925002.1">
    <property type="nucleotide sequence ID" value="NZ_JAPTGB010000011.1"/>
</dbReference>
<feature type="transmembrane region" description="Helical" evidence="6">
    <location>
        <begin position="108"/>
        <end position="131"/>
    </location>
</feature>
<keyword evidence="4 6" id="KW-0472">Membrane</keyword>
<keyword evidence="3 6" id="KW-1133">Transmembrane helix</keyword>
<evidence type="ECO:0000256" key="3">
    <source>
        <dbReference type="ARBA" id="ARBA00022989"/>
    </source>
</evidence>
<evidence type="ECO:0000256" key="5">
    <source>
        <dbReference type="SAM" id="MobiDB-lite"/>
    </source>
</evidence>
<evidence type="ECO:0000256" key="4">
    <source>
        <dbReference type="ARBA" id="ARBA00023136"/>
    </source>
</evidence>
<comment type="caution">
    <text evidence="8">The sequence shown here is derived from an EMBL/GenBank/DDBJ whole genome shotgun (WGS) entry which is preliminary data.</text>
</comment>
<keyword evidence="9" id="KW-1185">Reference proteome</keyword>
<evidence type="ECO:0000256" key="2">
    <source>
        <dbReference type="ARBA" id="ARBA00022692"/>
    </source>
</evidence>
<comment type="subcellular location">
    <subcellularLocation>
        <location evidence="1">Membrane</location>
        <topology evidence="1">Multi-pass membrane protein</topology>
    </subcellularLocation>
</comment>
<evidence type="ECO:0000256" key="1">
    <source>
        <dbReference type="ARBA" id="ARBA00004141"/>
    </source>
</evidence>
<dbReference type="Proteomes" id="UP001141422">
    <property type="component" value="Unassembled WGS sequence"/>
</dbReference>
<name>A0ABT4IGD1_9EURY</name>
<sequence length="220" mass="22216">MKITNATKTLLFEQEKFFQKESFSGRLLLPAFLTLLYACVAAAFTSVSSAVIILIAWIVIAAVFYLSVRGIGHAACTYLPILAATGYASVPLLIGTLITGIISTTVGGFSTILTALMSTAVLLWCIPIWVYAVGAVTDLSSKAVLHILIVPILLILAVELWSTFATGSSLVSGISGTNGGIGGVSAATEPGSSTGPGGGMSVSMSVSGGGPGMGGGGGPR</sequence>
<feature type="transmembrane region" description="Helical" evidence="6">
    <location>
        <begin position="143"/>
        <end position="164"/>
    </location>
</feature>
<feature type="transmembrane region" description="Helical" evidence="6">
    <location>
        <begin position="50"/>
        <end position="68"/>
    </location>
</feature>
<accession>A0ABT4IGD1</accession>
<reference evidence="8" key="1">
    <citation type="submission" date="2022-12" db="EMBL/GenBank/DDBJ databases">
        <title>Isolation and characterisation of novel Methanocorpusculum spp. from native Australian herbivores indicates the genus is ancestrally host-associated.</title>
        <authorList>
            <person name="Volmer J.G."/>
            <person name="Soo R.M."/>
            <person name="Evans P.N."/>
            <person name="Hoedt E.C."/>
            <person name="Astorga Alsina A.L."/>
            <person name="Woodcroft B.J."/>
            <person name="Tyson G.W."/>
            <person name="Hugenholtz P."/>
            <person name="Morrison M."/>
        </authorList>
    </citation>
    <scope>NUCLEOTIDE SEQUENCE</scope>
    <source>
        <strain evidence="8">MG</strain>
    </source>
</reference>
<keyword evidence="2 6" id="KW-0812">Transmembrane</keyword>